<organism evidence="2 3">
    <name type="scientific">Hathewaya histolytica</name>
    <name type="common">Clostridium histolyticum</name>
    <dbReference type="NCBI Taxonomy" id="1498"/>
    <lineage>
        <taxon>Bacteria</taxon>
        <taxon>Bacillati</taxon>
        <taxon>Bacillota</taxon>
        <taxon>Clostridia</taxon>
        <taxon>Eubacteriales</taxon>
        <taxon>Clostridiaceae</taxon>
        <taxon>Hathewaya</taxon>
    </lineage>
</organism>
<dbReference type="RefSeq" id="WP_138209324.1">
    <property type="nucleotide sequence ID" value="NZ_CBCRUQ010000009.1"/>
</dbReference>
<feature type="transmembrane region" description="Helical" evidence="1">
    <location>
        <begin position="42"/>
        <end position="60"/>
    </location>
</feature>
<dbReference type="InterPro" id="IPR012652">
    <property type="entry name" value="ThiW"/>
</dbReference>
<feature type="transmembrane region" description="Helical" evidence="1">
    <location>
        <begin position="128"/>
        <end position="150"/>
    </location>
</feature>
<feature type="transmembrane region" description="Helical" evidence="1">
    <location>
        <begin position="96"/>
        <end position="122"/>
    </location>
</feature>
<dbReference type="Pfam" id="PF09512">
    <property type="entry name" value="ThiW"/>
    <property type="match status" value="1"/>
</dbReference>
<gene>
    <name evidence="2" type="primary">thiW</name>
    <name evidence="2" type="ORF">NCTC503_00547</name>
</gene>
<dbReference type="AlphaFoldDB" id="A0A4U9R2B5"/>
<accession>A0A4U9R2B5</accession>
<keyword evidence="1" id="KW-1133">Transmembrane helix</keyword>
<evidence type="ECO:0000313" key="2">
    <source>
        <dbReference type="EMBL" id="VTQ84471.1"/>
    </source>
</evidence>
<dbReference type="EMBL" id="LR590481">
    <property type="protein sequence ID" value="VTQ84471.1"/>
    <property type="molecule type" value="Genomic_DNA"/>
</dbReference>
<dbReference type="Gene3D" id="1.10.1760.20">
    <property type="match status" value="1"/>
</dbReference>
<feature type="transmembrane region" description="Helical" evidence="1">
    <location>
        <begin position="12"/>
        <end position="30"/>
    </location>
</feature>
<proteinExistence type="predicted"/>
<evidence type="ECO:0000313" key="3">
    <source>
        <dbReference type="Proteomes" id="UP000308489"/>
    </source>
</evidence>
<reference evidence="2 3" key="1">
    <citation type="submission" date="2019-05" db="EMBL/GenBank/DDBJ databases">
        <authorList>
            <consortium name="Pathogen Informatics"/>
        </authorList>
    </citation>
    <scope>NUCLEOTIDE SEQUENCE [LARGE SCALE GENOMIC DNA]</scope>
    <source>
        <strain evidence="2 3">NCTC503</strain>
    </source>
</reference>
<dbReference type="PIRSF" id="PIRSF024534">
    <property type="entry name" value="ThiW"/>
    <property type="match status" value="1"/>
</dbReference>
<sequence length="162" mass="17301">MSNTKKLTCSGILIAIGVMSSHVIYIPVGVSKCFPIQHVINVLSAIFLGPLYALGNAFLISLLRNILGTGSLLAFPGSMFGAVLAGIFYRKFNKDIYAVIGEVVGTGIIGSLMAFPIASLLMGKKVGAFFFIIPFLLSTIGGSIIAYLIMKVISSRNLNKFY</sequence>
<protein>
    <submittedName>
        <fullName evidence="2">Thiamine-precursor transport protein ThiW</fullName>
    </submittedName>
</protein>
<keyword evidence="3" id="KW-1185">Reference proteome</keyword>
<feature type="transmembrane region" description="Helical" evidence="1">
    <location>
        <begin position="66"/>
        <end position="89"/>
    </location>
</feature>
<dbReference type="OrthoDB" id="5516776at2"/>
<dbReference type="KEGG" id="hhw:NCTC503_00547"/>
<dbReference type="NCBIfam" id="TIGR02359">
    <property type="entry name" value="thiW"/>
    <property type="match status" value="1"/>
</dbReference>
<keyword evidence="1" id="KW-0472">Membrane</keyword>
<dbReference type="Proteomes" id="UP000308489">
    <property type="component" value="Chromosome 1"/>
</dbReference>
<evidence type="ECO:0000256" key="1">
    <source>
        <dbReference type="SAM" id="Phobius"/>
    </source>
</evidence>
<name>A0A4U9R2B5_HATHI</name>
<keyword evidence="1" id="KW-0812">Transmembrane</keyword>